<dbReference type="WBParaSite" id="Csp11.Scaffold629.g15160.t1">
    <property type="protein sequence ID" value="Csp11.Scaffold629.g15160.t1"/>
    <property type="gene ID" value="Csp11.Scaffold629.g15160"/>
</dbReference>
<proteinExistence type="predicted"/>
<evidence type="ECO:0000313" key="2">
    <source>
        <dbReference type="WBParaSite" id="Csp11.Scaffold629.g15160.t1"/>
    </source>
</evidence>
<accession>A0A1I7U5U9</accession>
<sequence length="368" mass="41633">MLSLLFKNKINEKQDEHLLNEFAGYPVKFENDNITVFIGNAELAKDISDKLKIEGFKFSARFSSGQPMFLDAFLSDNLESIGKESPFSAEGNLQETHLNAAVLTPEQYPETPVSTQRLEMKPNVAVIRSESNTTPFRAPPIPAPQYVTLEQFGVYSQNADKVMHEYLSRIEARLNEAHLPNTSQSSSMNYPPVPPDIRRTSSAFTAKNELIANGILCQKCNKNIKDLEPISKLIHAVREHVMTHFDAENPILKRYECRNCPNFKTNFVDDLEKHLKKHGSMTSITVTRRQLCVNLITETHLKIIADLCDKCFPEVFEKTPPPLNSIRAVDTPQNAKNSVFPNLDRLYCSKFNIPYSCNGRASQVINID</sequence>
<dbReference type="eggNOG" id="ENOG502TH2M">
    <property type="taxonomic scope" value="Eukaryota"/>
</dbReference>
<dbReference type="AlphaFoldDB" id="A0A1I7U5U9"/>
<keyword evidence="1" id="KW-1185">Reference proteome</keyword>
<evidence type="ECO:0000313" key="1">
    <source>
        <dbReference type="Proteomes" id="UP000095282"/>
    </source>
</evidence>
<reference evidence="2" key="1">
    <citation type="submission" date="2016-11" db="UniProtKB">
        <authorList>
            <consortium name="WormBaseParasite"/>
        </authorList>
    </citation>
    <scope>IDENTIFICATION</scope>
</reference>
<dbReference type="Proteomes" id="UP000095282">
    <property type="component" value="Unplaced"/>
</dbReference>
<organism evidence="1 2">
    <name type="scientific">Caenorhabditis tropicalis</name>
    <dbReference type="NCBI Taxonomy" id="1561998"/>
    <lineage>
        <taxon>Eukaryota</taxon>
        <taxon>Metazoa</taxon>
        <taxon>Ecdysozoa</taxon>
        <taxon>Nematoda</taxon>
        <taxon>Chromadorea</taxon>
        <taxon>Rhabditida</taxon>
        <taxon>Rhabditina</taxon>
        <taxon>Rhabditomorpha</taxon>
        <taxon>Rhabditoidea</taxon>
        <taxon>Rhabditidae</taxon>
        <taxon>Peloderinae</taxon>
        <taxon>Caenorhabditis</taxon>
    </lineage>
</organism>
<protein>
    <submittedName>
        <fullName evidence="2">C2H2-type domain-containing protein</fullName>
    </submittedName>
</protein>
<name>A0A1I7U5U9_9PELO</name>